<protein>
    <submittedName>
        <fullName evidence="1">Uncharacterized protein</fullName>
    </submittedName>
</protein>
<gene>
    <name evidence="1" type="ORF">PCON_06352</name>
</gene>
<proteinExistence type="predicted"/>
<accession>U4KYN4</accession>
<dbReference type="EMBL" id="HF935310">
    <property type="protein sequence ID" value="CCX06765.1"/>
    <property type="molecule type" value="Genomic_DNA"/>
</dbReference>
<organism evidence="1 2">
    <name type="scientific">Pyronema omphalodes (strain CBS 100304)</name>
    <name type="common">Pyronema confluens</name>
    <dbReference type="NCBI Taxonomy" id="1076935"/>
    <lineage>
        <taxon>Eukaryota</taxon>
        <taxon>Fungi</taxon>
        <taxon>Dikarya</taxon>
        <taxon>Ascomycota</taxon>
        <taxon>Pezizomycotina</taxon>
        <taxon>Pezizomycetes</taxon>
        <taxon>Pezizales</taxon>
        <taxon>Pyronemataceae</taxon>
        <taxon>Pyronema</taxon>
    </lineage>
</organism>
<sequence length="64" mass="7430">MGMYVSPSANQIIVPRRPPTLGITFHRPCYASPDPCDLPNSRERRYFRSQHNQQLTSNYHISNI</sequence>
<reference evidence="1 2" key="1">
    <citation type="journal article" date="2013" name="PLoS Genet.">
        <title>The genome and development-dependent transcriptomes of Pyronema confluens: a window into fungal evolution.</title>
        <authorList>
            <person name="Traeger S."/>
            <person name="Altegoer F."/>
            <person name="Freitag M."/>
            <person name="Gabaldon T."/>
            <person name="Kempken F."/>
            <person name="Kumar A."/>
            <person name="Marcet-Houben M."/>
            <person name="Poggeler S."/>
            <person name="Stajich J.E."/>
            <person name="Nowrousian M."/>
        </authorList>
    </citation>
    <scope>NUCLEOTIDE SEQUENCE [LARGE SCALE GENOMIC DNA]</scope>
    <source>
        <strain evidence="2">CBS 100304</strain>
        <tissue evidence="1">Vegetative mycelium</tissue>
    </source>
</reference>
<dbReference type="AlphaFoldDB" id="U4KYN4"/>
<name>U4KYN4_PYROM</name>
<evidence type="ECO:0000313" key="1">
    <source>
        <dbReference type="EMBL" id="CCX06765.1"/>
    </source>
</evidence>
<evidence type="ECO:0000313" key="2">
    <source>
        <dbReference type="Proteomes" id="UP000018144"/>
    </source>
</evidence>
<keyword evidence="2" id="KW-1185">Reference proteome</keyword>
<dbReference type="Proteomes" id="UP000018144">
    <property type="component" value="Unassembled WGS sequence"/>
</dbReference>